<proteinExistence type="predicted"/>
<dbReference type="GeneID" id="94346256"/>
<evidence type="ECO:0000313" key="2">
    <source>
        <dbReference type="EMBL" id="TDH71705.1"/>
    </source>
</evidence>
<gene>
    <name evidence="2" type="ORF">CCR75_002488</name>
</gene>
<comment type="caution">
    <text evidence="2">The sequence shown here is derived from an EMBL/GenBank/DDBJ whole genome shotgun (WGS) entry which is preliminary data.</text>
</comment>
<dbReference type="RefSeq" id="XP_067821204.1">
    <property type="nucleotide sequence ID" value="XM_067960585.1"/>
</dbReference>
<dbReference type="Proteomes" id="UP000294530">
    <property type="component" value="Unassembled WGS sequence"/>
</dbReference>
<dbReference type="EMBL" id="SHOA02000015">
    <property type="protein sequence ID" value="TDH71705.1"/>
    <property type="molecule type" value="Genomic_DNA"/>
</dbReference>
<feature type="compositionally biased region" description="Basic and acidic residues" evidence="1">
    <location>
        <begin position="1"/>
        <end position="10"/>
    </location>
</feature>
<evidence type="ECO:0000256" key="1">
    <source>
        <dbReference type="SAM" id="MobiDB-lite"/>
    </source>
</evidence>
<keyword evidence="3" id="KW-1185">Reference proteome</keyword>
<organism evidence="2 3">
    <name type="scientific">Bremia lactucae</name>
    <name type="common">Lettuce downy mildew</name>
    <dbReference type="NCBI Taxonomy" id="4779"/>
    <lineage>
        <taxon>Eukaryota</taxon>
        <taxon>Sar</taxon>
        <taxon>Stramenopiles</taxon>
        <taxon>Oomycota</taxon>
        <taxon>Peronosporomycetes</taxon>
        <taxon>Peronosporales</taxon>
        <taxon>Peronosporaceae</taxon>
        <taxon>Bremia</taxon>
    </lineage>
</organism>
<protein>
    <submittedName>
        <fullName evidence="2">Uncharacterized protein</fullName>
    </submittedName>
</protein>
<feature type="region of interest" description="Disordered" evidence="1">
    <location>
        <begin position="1"/>
        <end position="24"/>
    </location>
</feature>
<reference evidence="2 3" key="1">
    <citation type="journal article" date="2021" name="Genome Biol.">
        <title>AFLAP: assembly-free linkage analysis pipeline using k-mers from genome sequencing data.</title>
        <authorList>
            <person name="Fletcher K."/>
            <person name="Zhang L."/>
            <person name="Gil J."/>
            <person name="Han R."/>
            <person name="Cavanaugh K."/>
            <person name="Michelmore R."/>
        </authorList>
    </citation>
    <scope>NUCLEOTIDE SEQUENCE [LARGE SCALE GENOMIC DNA]</scope>
    <source>
        <strain evidence="2 3">SF5</strain>
    </source>
</reference>
<name>A0A976FRA0_BRELC</name>
<accession>A0A976FRA0</accession>
<dbReference type="KEGG" id="blac:94346256"/>
<sequence>MRASAHRFEPKQFPSRSSGCLPVEKHRDSDVKAVRIATRPLTVSQPHVATPVALFEHRERRLTICGANKTPAPWIWVNRVGGSTHALGFRPTSCDK</sequence>
<evidence type="ECO:0000313" key="3">
    <source>
        <dbReference type="Proteomes" id="UP000294530"/>
    </source>
</evidence>
<dbReference type="AlphaFoldDB" id="A0A976FRA0"/>